<evidence type="ECO:0000313" key="2">
    <source>
        <dbReference type="EMBL" id="MBL1101434.1"/>
    </source>
</evidence>
<accession>A0ABS1NMW4</accession>
<keyword evidence="3" id="KW-1185">Reference proteome</keyword>
<evidence type="ECO:0000313" key="3">
    <source>
        <dbReference type="Proteomes" id="UP000634229"/>
    </source>
</evidence>
<dbReference type="NCBIfam" id="TIGR03086">
    <property type="entry name" value="TIGR03086 family metal-binding protein"/>
    <property type="match status" value="1"/>
</dbReference>
<gene>
    <name evidence="2" type="ORF">JK363_33170</name>
</gene>
<dbReference type="InterPro" id="IPR017520">
    <property type="entry name" value="CHP03086"/>
</dbReference>
<dbReference type="EMBL" id="JAERRF010000028">
    <property type="protein sequence ID" value="MBL1101434.1"/>
    <property type="molecule type" value="Genomic_DNA"/>
</dbReference>
<dbReference type="InterPro" id="IPR034660">
    <property type="entry name" value="DinB/YfiT-like"/>
</dbReference>
<evidence type="ECO:0000259" key="1">
    <source>
        <dbReference type="Pfam" id="PF11716"/>
    </source>
</evidence>
<dbReference type="Proteomes" id="UP000634229">
    <property type="component" value="Unassembled WGS sequence"/>
</dbReference>
<sequence length="195" mass="20687">MDAASPLPDPRPFYERAADQMAALIDLATKDTLDRQTPCTEYDVQGLVSHVIAGTRRFVTVGEHGAAPAAADDAPDVPGDGLAEAYATERRKLAAAWADDAKLDTEVTVPWGTMPGRYALSGSVMETVTHAWDLSRTLGHPIPLDQELAAFALGTARQALPAEGREGLPFGPVVPVDPAETDAYVQLAGWLGRTP</sequence>
<dbReference type="Pfam" id="PF11716">
    <property type="entry name" value="MDMPI_N"/>
    <property type="match status" value="1"/>
</dbReference>
<dbReference type="RefSeq" id="WP_201881009.1">
    <property type="nucleotide sequence ID" value="NZ_JAERRF010000028.1"/>
</dbReference>
<name>A0ABS1NMW4_9ACTN</name>
<reference evidence="2 3" key="1">
    <citation type="submission" date="2021-01" db="EMBL/GenBank/DDBJ databases">
        <title>WGS of actinomycetes isolated from Thailand.</title>
        <authorList>
            <person name="Thawai C."/>
        </authorList>
    </citation>
    <scope>NUCLEOTIDE SEQUENCE [LARGE SCALE GENOMIC DNA]</scope>
    <source>
        <strain evidence="2 3">CA1R205</strain>
    </source>
</reference>
<dbReference type="Gene3D" id="1.20.120.450">
    <property type="entry name" value="dinb family like domain"/>
    <property type="match status" value="1"/>
</dbReference>
<protein>
    <submittedName>
        <fullName evidence="2">TIGR03086 family protein</fullName>
    </submittedName>
</protein>
<organism evidence="2 3">
    <name type="scientific">Streptomyces coffeae</name>
    <dbReference type="NCBI Taxonomy" id="621382"/>
    <lineage>
        <taxon>Bacteria</taxon>
        <taxon>Bacillati</taxon>
        <taxon>Actinomycetota</taxon>
        <taxon>Actinomycetes</taxon>
        <taxon>Kitasatosporales</taxon>
        <taxon>Streptomycetaceae</taxon>
        <taxon>Streptomyces</taxon>
    </lineage>
</organism>
<dbReference type="InterPro" id="IPR024344">
    <property type="entry name" value="MDMPI_metal-binding"/>
</dbReference>
<proteinExistence type="predicted"/>
<feature type="domain" description="Mycothiol-dependent maleylpyruvate isomerase metal-binding" evidence="1">
    <location>
        <begin position="15"/>
        <end position="134"/>
    </location>
</feature>
<dbReference type="SUPFAM" id="SSF109854">
    <property type="entry name" value="DinB/YfiT-like putative metalloenzymes"/>
    <property type="match status" value="1"/>
</dbReference>
<comment type="caution">
    <text evidence="2">The sequence shown here is derived from an EMBL/GenBank/DDBJ whole genome shotgun (WGS) entry which is preliminary data.</text>
</comment>
<dbReference type="NCBIfam" id="TIGR03083">
    <property type="entry name" value="maleylpyruvate isomerase family mycothiol-dependent enzyme"/>
    <property type="match status" value="1"/>
</dbReference>
<dbReference type="InterPro" id="IPR017517">
    <property type="entry name" value="Maleyloyr_isom"/>
</dbReference>